<proteinExistence type="predicted"/>
<gene>
    <name evidence="13" type="ORF">CCAM_LOCUS28340</name>
</gene>
<protein>
    <recommendedName>
        <fullName evidence="1">RNA-directed DNA polymerase</fullName>
        <ecNumber evidence="1">2.7.7.49</ecNumber>
    </recommendedName>
</protein>
<dbReference type="PANTHER" id="PTHR37984:SF5">
    <property type="entry name" value="PROTEIN NYNRIN-LIKE"/>
    <property type="match status" value="1"/>
</dbReference>
<evidence type="ECO:0000259" key="10">
    <source>
        <dbReference type="Pfam" id="PF03732"/>
    </source>
</evidence>
<evidence type="ECO:0000313" key="14">
    <source>
        <dbReference type="Proteomes" id="UP000595140"/>
    </source>
</evidence>
<keyword evidence="5" id="KW-0255">Endonuclease</keyword>
<keyword evidence="8" id="KW-0175">Coiled coil</keyword>
<keyword evidence="4" id="KW-0540">Nuclease</keyword>
<dbReference type="GO" id="GO:0004519">
    <property type="term" value="F:endonuclease activity"/>
    <property type="evidence" value="ECO:0007669"/>
    <property type="project" value="UniProtKB-KW"/>
</dbReference>
<evidence type="ECO:0000256" key="9">
    <source>
        <dbReference type="SAM" id="MobiDB-lite"/>
    </source>
</evidence>
<dbReference type="AlphaFoldDB" id="A0A484MEE5"/>
<feature type="coiled-coil region" evidence="8">
    <location>
        <begin position="795"/>
        <end position="822"/>
    </location>
</feature>
<evidence type="ECO:0000256" key="1">
    <source>
        <dbReference type="ARBA" id="ARBA00012493"/>
    </source>
</evidence>
<feature type="region of interest" description="Disordered" evidence="9">
    <location>
        <begin position="58"/>
        <end position="81"/>
    </location>
</feature>
<keyword evidence="14" id="KW-1185">Reference proteome</keyword>
<dbReference type="SUPFAM" id="SSF50630">
    <property type="entry name" value="Acid proteases"/>
    <property type="match status" value="1"/>
</dbReference>
<organism evidence="13 14">
    <name type="scientific">Cuscuta campestris</name>
    <dbReference type="NCBI Taxonomy" id="132261"/>
    <lineage>
        <taxon>Eukaryota</taxon>
        <taxon>Viridiplantae</taxon>
        <taxon>Streptophyta</taxon>
        <taxon>Embryophyta</taxon>
        <taxon>Tracheophyta</taxon>
        <taxon>Spermatophyta</taxon>
        <taxon>Magnoliopsida</taxon>
        <taxon>eudicotyledons</taxon>
        <taxon>Gunneridae</taxon>
        <taxon>Pentapetalae</taxon>
        <taxon>asterids</taxon>
        <taxon>lamiids</taxon>
        <taxon>Solanales</taxon>
        <taxon>Convolvulaceae</taxon>
        <taxon>Cuscuteae</taxon>
        <taxon>Cuscuta</taxon>
        <taxon>Cuscuta subgen. Grammica</taxon>
        <taxon>Cuscuta sect. Cleistogrammica</taxon>
    </lineage>
</organism>
<name>A0A484MEE5_9ASTE</name>
<dbReference type="SUPFAM" id="SSF56672">
    <property type="entry name" value="DNA/RNA polymerases"/>
    <property type="match status" value="1"/>
</dbReference>
<feature type="compositionally biased region" description="Polar residues" evidence="9">
    <location>
        <begin position="267"/>
        <end position="289"/>
    </location>
</feature>
<dbReference type="CDD" id="cd00303">
    <property type="entry name" value="retropepsin_like"/>
    <property type="match status" value="1"/>
</dbReference>
<dbReference type="Proteomes" id="UP000595140">
    <property type="component" value="Unassembled WGS sequence"/>
</dbReference>
<feature type="domain" description="Tf2-1-like SH3-like" evidence="12">
    <location>
        <begin position="832"/>
        <end position="896"/>
    </location>
</feature>
<dbReference type="Pfam" id="PF03732">
    <property type="entry name" value="Retrotrans_gag"/>
    <property type="match status" value="1"/>
</dbReference>
<dbReference type="InterPro" id="IPR005162">
    <property type="entry name" value="Retrotrans_gag_dom"/>
</dbReference>
<dbReference type="Pfam" id="PF24626">
    <property type="entry name" value="SH3_Tf2-1"/>
    <property type="match status" value="1"/>
</dbReference>
<dbReference type="InterPro" id="IPR056924">
    <property type="entry name" value="SH3_Tf2-1"/>
</dbReference>
<dbReference type="Gene3D" id="3.10.20.370">
    <property type="match status" value="1"/>
</dbReference>
<keyword evidence="6" id="KW-0378">Hydrolase</keyword>
<feature type="domain" description="Retrotransposon gag" evidence="10">
    <location>
        <begin position="138"/>
        <end position="223"/>
    </location>
</feature>
<dbReference type="Pfam" id="PF17917">
    <property type="entry name" value="RT_RNaseH"/>
    <property type="match status" value="1"/>
</dbReference>
<evidence type="ECO:0000256" key="3">
    <source>
        <dbReference type="ARBA" id="ARBA00022695"/>
    </source>
</evidence>
<feature type="region of interest" description="Disordered" evidence="9">
    <location>
        <begin position="267"/>
        <end position="292"/>
    </location>
</feature>
<dbReference type="InterPro" id="IPR043502">
    <property type="entry name" value="DNA/RNA_pol_sf"/>
</dbReference>
<evidence type="ECO:0000259" key="11">
    <source>
        <dbReference type="Pfam" id="PF17917"/>
    </source>
</evidence>
<dbReference type="Gene3D" id="2.40.70.10">
    <property type="entry name" value="Acid Proteases"/>
    <property type="match status" value="1"/>
</dbReference>
<dbReference type="GO" id="GO:0003964">
    <property type="term" value="F:RNA-directed DNA polymerase activity"/>
    <property type="evidence" value="ECO:0007669"/>
    <property type="project" value="UniProtKB-KW"/>
</dbReference>
<dbReference type="GO" id="GO:0016787">
    <property type="term" value="F:hydrolase activity"/>
    <property type="evidence" value="ECO:0007669"/>
    <property type="project" value="UniProtKB-KW"/>
</dbReference>
<sequence>MAEEIPSSSVTFNISPSTDDLLSALQNLALEIRTTRQEHLALAQRVDQGFATILDARQPTTPHNRGILGNTPTRGRRPPLIPPGFPGHDETHERGMPKVRFDAPKFNGQDSAGWIYKVQSYFDYFRTPEDLRLRLVGLLFENPASDWFLYQHNNHLITSWRGFLEAVKQRFDPTHYEDYMGLLCKLQQRTSVLDYQAEFERLLNKITGVPEVTLISVFTAGLKVPIRREVLLCRPYTLGQAFALGRELAANHSDMVSAISTSARRPWQSLTAPSSTNPPAQPQGSSTVLPASGAMAARSSGSSLSLPIRRFNNAARDERTAKGLCWTCDEKYVPGHKCPNRFMALIGEEEGDWSSATEFPVDEELSLITGDISSINSLTGCPSPRALKLQGQIQEHLVQILIDGGSTHNFIRPAIVEQLRLSMRSTPLVRVYVGNSASLPSTHHYVAIPLTLQDLSLVVDLFVLDIHGPDVVLGVQWLQSLGKIAHDYTALTMDFVFNGRPVTLRGDTPDSTQVSYHGLQAFATLEDHVGHLDSTLRTLAQQHFFVKMSKCSFGRQTVEYLGHLVLGGALRADPSKLEAMTAWPTPKTPQQLLGFLGLTGYYRRFTHFNDTFIVETDASDEGISGVLMQQGHPLAFFSKRLGPCCRLASAYHRELYAIVEFVHKWRQYLLGREFIIRTDQRSLKELLFQVVQTPDQQYYLRKLMGFKFHIEYKSGATNRAADALSRWEEADSTAGELFQMYAQPLPDVLHDITKENGELPDLVAMHRAATEGSLPAPYSIHVVGSSKVQRVDELLTEWEGLISDLKRNLTAMQQRMAAQANSHRRHIEYQVGDQVLLKLQPHRQHSIARPQPAKLACRYYGPFSILERVGSVAYKLELPPDSRIHNVFHVSLLRPFVAGAHHPPLATLRRDCQNGAPLSVPTRAISICTILQQGTPTEQWLVVWSDEDAASATWEPVLSI</sequence>
<dbReference type="InterPro" id="IPR021109">
    <property type="entry name" value="Peptidase_aspartic_dom_sf"/>
</dbReference>
<evidence type="ECO:0000256" key="5">
    <source>
        <dbReference type="ARBA" id="ARBA00022759"/>
    </source>
</evidence>
<evidence type="ECO:0000256" key="6">
    <source>
        <dbReference type="ARBA" id="ARBA00022801"/>
    </source>
</evidence>
<evidence type="ECO:0000256" key="8">
    <source>
        <dbReference type="SAM" id="Coils"/>
    </source>
</evidence>
<keyword evidence="3" id="KW-0548">Nucleotidyltransferase</keyword>
<dbReference type="Gene3D" id="3.30.70.270">
    <property type="match status" value="2"/>
</dbReference>
<keyword evidence="7" id="KW-0695">RNA-directed DNA polymerase</keyword>
<evidence type="ECO:0000256" key="4">
    <source>
        <dbReference type="ARBA" id="ARBA00022722"/>
    </source>
</evidence>
<dbReference type="InterPro" id="IPR050951">
    <property type="entry name" value="Retrovirus_Pol_polyprotein"/>
</dbReference>
<evidence type="ECO:0000256" key="2">
    <source>
        <dbReference type="ARBA" id="ARBA00022679"/>
    </source>
</evidence>
<dbReference type="EC" id="2.7.7.49" evidence="1"/>
<dbReference type="InterPro" id="IPR043128">
    <property type="entry name" value="Rev_trsase/Diguanyl_cyclase"/>
</dbReference>
<dbReference type="Pfam" id="PF08284">
    <property type="entry name" value="RVP_2"/>
    <property type="match status" value="1"/>
</dbReference>
<dbReference type="PANTHER" id="PTHR37984">
    <property type="entry name" value="PROTEIN CBG26694"/>
    <property type="match status" value="1"/>
</dbReference>
<evidence type="ECO:0000259" key="12">
    <source>
        <dbReference type="Pfam" id="PF24626"/>
    </source>
</evidence>
<feature type="domain" description="Reverse transcriptase RNase H-like" evidence="11">
    <location>
        <begin position="608"/>
        <end position="705"/>
    </location>
</feature>
<evidence type="ECO:0000256" key="7">
    <source>
        <dbReference type="ARBA" id="ARBA00022918"/>
    </source>
</evidence>
<accession>A0A484MEE5</accession>
<dbReference type="EMBL" id="OOIL02003232">
    <property type="protein sequence ID" value="VFQ86564.1"/>
    <property type="molecule type" value="Genomic_DNA"/>
</dbReference>
<dbReference type="InterPro" id="IPR041373">
    <property type="entry name" value="RT_RNaseH"/>
</dbReference>
<reference evidence="13 14" key="1">
    <citation type="submission" date="2018-04" db="EMBL/GenBank/DDBJ databases">
        <authorList>
            <person name="Vogel A."/>
        </authorList>
    </citation>
    <scope>NUCLEOTIDE SEQUENCE [LARGE SCALE GENOMIC DNA]</scope>
</reference>
<keyword evidence="2" id="KW-0808">Transferase</keyword>
<dbReference type="OrthoDB" id="1712270at2759"/>
<dbReference type="CDD" id="cd09274">
    <property type="entry name" value="RNase_HI_RT_Ty3"/>
    <property type="match status" value="1"/>
</dbReference>
<evidence type="ECO:0000313" key="13">
    <source>
        <dbReference type="EMBL" id="VFQ86564.1"/>
    </source>
</evidence>